<feature type="binding site" evidence="7">
    <location>
        <position position="107"/>
    </location>
    <ligand>
        <name>shikimate</name>
        <dbReference type="ChEBI" id="CHEBI:36208"/>
    </ligand>
</feature>
<dbReference type="CDD" id="cd01065">
    <property type="entry name" value="NAD_bind_Shikimate_DH"/>
    <property type="match status" value="1"/>
</dbReference>
<dbReference type="NCBIfam" id="NF001315">
    <property type="entry name" value="PRK00258.2-4"/>
    <property type="match status" value="1"/>
</dbReference>
<evidence type="ECO:0000259" key="8">
    <source>
        <dbReference type="Pfam" id="PF08501"/>
    </source>
</evidence>
<evidence type="ECO:0000256" key="2">
    <source>
        <dbReference type="ARBA" id="ARBA00012962"/>
    </source>
</evidence>
<comment type="subunit">
    <text evidence="7">Homodimer.</text>
</comment>
<dbReference type="Gene3D" id="3.40.50.10860">
    <property type="entry name" value="Leucine Dehydrogenase, chain A, domain 1"/>
    <property type="match status" value="1"/>
</dbReference>
<dbReference type="GO" id="GO:0009423">
    <property type="term" value="P:chorismate biosynthetic process"/>
    <property type="evidence" value="ECO:0007669"/>
    <property type="project" value="UniProtKB-UniRule"/>
</dbReference>
<feature type="binding site" evidence="7">
    <location>
        <begin position="20"/>
        <end position="22"/>
    </location>
    <ligand>
        <name>shikimate</name>
        <dbReference type="ChEBI" id="CHEBI:36208"/>
    </ligand>
</feature>
<dbReference type="PANTHER" id="PTHR21089:SF1">
    <property type="entry name" value="BIFUNCTIONAL 3-DEHYDROQUINATE DEHYDRATASE_SHIKIMATE DEHYDROGENASE, CHLOROPLASTIC"/>
    <property type="match status" value="1"/>
</dbReference>
<evidence type="ECO:0000256" key="5">
    <source>
        <dbReference type="ARBA" id="ARBA00023002"/>
    </source>
</evidence>
<comment type="similarity">
    <text evidence="7">Belongs to the shikimate dehydrogenase family.</text>
</comment>
<dbReference type="InterPro" id="IPR036291">
    <property type="entry name" value="NAD(P)-bd_dom_sf"/>
</dbReference>
<feature type="binding site" evidence="7">
    <location>
        <begin position="131"/>
        <end position="135"/>
    </location>
    <ligand>
        <name>NADP(+)</name>
        <dbReference type="ChEBI" id="CHEBI:58349"/>
    </ligand>
</feature>
<evidence type="ECO:0000256" key="7">
    <source>
        <dbReference type="HAMAP-Rule" id="MF_00222"/>
    </source>
</evidence>
<dbReference type="GO" id="GO:0009073">
    <property type="term" value="P:aromatic amino acid family biosynthetic process"/>
    <property type="evidence" value="ECO:0007669"/>
    <property type="project" value="UniProtKB-KW"/>
</dbReference>
<dbReference type="InterPro" id="IPR022893">
    <property type="entry name" value="Shikimate_DH_fam"/>
</dbReference>
<dbReference type="InterPro" id="IPR013708">
    <property type="entry name" value="Shikimate_DH-bd_N"/>
</dbReference>
<keyword evidence="11" id="KW-1185">Reference proteome</keyword>
<dbReference type="Proteomes" id="UP000245021">
    <property type="component" value="Unassembled WGS sequence"/>
</dbReference>
<feature type="binding site" evidence="7">
    <location>
        <position position="256"/>
    </location>
    <ligand>
        <name>shikimate</name>
        <dbReference type="ChEBI" id="CHEBI:36208"/>
    </ligand>
</feature>
<dbReference type="Pfam" id="PF18317">
    <property type="entry name" value="SDH_C"/>
    <property type="match status" value="1"/>
</dbReference>
<keyword evidence="3 7" id="KW-0028">Amino-acid biosynthesis</keyword>
<dbReference type="UniPathway" id="UPA00053">
    <property type="reaction ID" value="UER00087"/>
</dbReference>
<feature type="binding site" evidence="7">
    <location>
        <position position="92"/>
    </location>
    <ligand>
        <name>shikimate</name>
        <dbReference type="ChEBI" id="CHEBI:36208"/>
    </ligand>
</feature>
<sequence>MEINAKTRLAAVVANPIKHSLSPFIHNLAFEMTGENGLYLAWEIEEAGLEQIVKNIRLLDMYGINLSMPYKQAVLPYLDELSPSAEAIGAVNTVVRQGDKLVGHNTDGIGFFRSLEALDYRPEGQELVVLGGGGAGMAMIAQALLDGAQAVHVFARKSHSFAGLEERLNAMSDKVKLYDLADEAELQAKLDRSSLLVNATSVGMDGLSMPCSEAIKLSPELLVADAIYKVAETPFLTWAKQQGCRTTNGLGMLLYQAAEAFELWTGKEMPVEAVESALLRKMTEDK</sequence>
<dbReference type="HAMAP" id="MF_00222">
    <property type="entry name" value="Shikimate_DH_AroE"/>
    <property type="match status" value="1"/>
</dbReference>
<feature type="domain" description="SDH C-terminal" evidence="9">
    <location>
        <begin position="249"/>
        <end position="279"/>
    </location>
</feature>
<dbReference type="OrthoDB" id="9792692at2"/>
<feature type="binding site" evidence="7">
    <location>
        <position position="226"/>
    </location>
    <ligand>
        <name>NADP(+)</name>
        <dbReference type="ChEBI" id="CHEBI:58349"/>
    </ligand>
</feature>
<feature type="active site" description="Proton acceptor" evidence="7">
    <location>
        <position position="71"/>
    </location>
</feature>
<dbReference type="GO" id="GO:0019632">
    <property type="term" value="P:shikimate metabolic process"/>
    <property type="evidence" value="ECO:0007669"/>
    <property type="project" value="InterPro"/>
</dbReference>
<feature type="binding site" evidence="7">
    <location>
        <position position="249"/>
    </location>
    <ligand>
        <name>NADP(+)</name>
        <dbReference type="ChEBI" id="CHEBI:58349"/>
    </ligand>
</feature>
<evidence type="ECO:0000313" key="10">
    <source>
        <dbReference type="EMBL" id="GBG96296.1"/>
    </source>
</evidence>
<keyword evidence="5 7" id="KW-0560">Oxidoreductase</keyword>
<dbReference type="SUPFAM" id="SSF53223">
    <property type="entry name" value="Aminoacid dehydrogenase-like, N-terminal domain"/>
    <property type="match status" value="1"/>
</dbReference>
<evidence type="ECO:0000256" key="1">
    <source>
        <dbReference type="ARBA" id="ARBA00004871"/>
    </source>
</evidence>
<dbReference type="GO" id="GO:0050661">
    <property type="term" value="F:NADP binding"/>
    <property type="evidence" value="ECO:0007669"/>
    <property type="project" value="InterPro"/>
</dbReference>
<keyword evidence="6 7" id="KW-0057">Aromatic amino acid biosynthesis</keyword>
<dbReference type="EC" id="1.1.1.25" evidence="2 7"/>
<reference evidence="10 11" key="1">
    <citation type="journal article" date="2018" name="Genome Announc.">
        <title>Draft Genome Sequence of Lactococcus sp. Strain NtB2 (JCM 32569), Isolated from the Gut of the Higher Termite Nasutitermes takasagoensis.</title>
        <authorList>
            <person name="Noda S."/>
            <person name="Aihara C."/>
            <person name="Yuki M."/>
            <person name="Ohkuma M."/>
        </authorList>
    </citation>
    <scope>NUCLEOTIDE SEQUENCE [LARGE SCALE GENOMIC DNA]</scope>
    <source>
        <strain evidence="10 11">NtB2</strain>
    </source>
</reference>
<dbReference type="AlphaFoldDB" id="A0A2R5HEQ3"/>
<comment type="caution">
    <text evidence="7">Lacks conserved residue(s) required for the propagation of feature annotation.</text>
</comment>
<accession>A0A2R5HEQ3</accession>
<evidence type="ECO:0000256" key="6">
    <source>
        <dbReference type="ARBA" id="ARBA00023141"/>
    </source>
</evidence>
<dbReference type="GO" id="GO:0004764">
    <property type="term" value="F:shikimate 3-dehydrogenase (NADP+) activity"/>
    <property type="evidence" value="ECO:0007669"/>
    <property type="project" value="UniProtKB-UniRule"/>
</dbReference>
<dbReference type="Pfam" id="PF08501">
    <property type="entry name" value="Shikimate_dh_N"/>
    <property type="match status" value="1"/>
</dbReference>
<evidence type="ECO:0000259" key="9">
    <source>
        <dbReference type="Pfam" id="PF18317"/>
    </source>
</evidence>
<organism evidence="10 11">
    <name type="scientific">Lactococcus termiticola</name>
    <dbReference type="NCBI Taxonomy" id="2169526"/>
    <lineage>
        <taxon>Bacteria</taxon>
        <taxon>Bacillati</taxon>
        <taxon>Bacillota</taxon>
        <taxon>Bacilli</taxon>
        <taxon>Lactobacillales</taxon>
        <taxon>Streptococcaceae</taxon>
        <taxon>Lactococcus</taxon>
    </lineage>
</organism>
<evidence type="ECO:0000313" key="11">
    <source>
        <dbReference type="Proteomes" id="UP000245021"/>
    </source>
</evidence>
<comment type="pathway">
    <text evidence="1 7">Metabolic intermediate biosynthesis; chorismate biosynthesis; chorismate from D-erythrose 4-phosphate and phosphoenolpyruvate: step 4/7.</text>
</comment>
<dbReference type="Gene3D" id="3.40.50.720">
    <property type="entry name" value="NAD(P)-binding Rossmann-like Domain"/>
    <property type="match status" value="1"/>
</dbReference>
<dbReference type="PANTHER" id="PTHR21089">
    <property type="entry name" value="SHIKIMATE DEHYDROGENASE"/>
    <property type="match status" value="1"/>
</dbReference>
<comment type="catalytic activity">
    <reaction evidence="7">
        <text>shikimate + NADP(+) = 3-dehydroshikimate + NADPH + H(+)</text>
        <dbReference type="Rhea" id="RHEA:17737"/>
        <dbReference type="ChEBI" id="CHEBI:15378"/>
        <dbReference type="ChEBI" id="CHEBI:16630"/>
        <dbReference type="ChEBI" id="CHEBI:36208"/>
        <dbReference type="ChEBI" id="CHEBI:57783"/>
        <dbReference type="ChEBI" id="CHEBI:58349"/>
        <dbReference type="EC" id="1.1.1.25"/>
    </reaction>
</comment>
<dbReference type="InterPro" id="IPR046346">
    <property type="entry name" value="Aminoacid_DH-like_N_sf"/>
</dbReference>
<keyword evidence="4 7" id="KW-0521">NADP</keyword>
<evidence type="ECO:0000256" key="4">
    <source>
        <dbReference type="ARBA" id="ARBA00022857"/>
    </source>
</evidence>
<evidence type="ECO:0000256" key="3">
    <source>
        <dbReference type="ARBA" id="ARBA00022605"/>
    </source>
</evidence>
<comment type="function">
    <text evidence="7">Involved in the biosynthesis of the chorismate, which leads to the biosynthesis of aromatic amino acids. Catalyzes the reversible NADPH linked reduction of 3-dehydroshikimate (DHSA) to yield shikimate (SA).</text>
</comment>
<comment type="caution">
    <text evidence="10">The sequence shown here is derived from an EMBL/GenBank/DDBJ whole genome shotgun (WGS) entry which is preliminary data.</text>
</comment>
<proteinExistence type="inferred from homology"/>
<dbReference type="InterPro" id="IPR041121">
    <property type="entry name" value="SDH_C"/>
</dbReference>
<dbReference type="EMBL" id="BFFO01000002">
    <property type="protein sequence ID" value="GBG96296.1"/>
    <property type="molecule type" value="Genomic_DNA"/>
</dbReference>
<dbReference type="InterPro" id="IPR011342">
    <property type="entry name" value="Shikimate_DH"/>
</dbReference>
<dbReference type="NCBIfam" id="TIGR00507">
    <property type="entry name" value="aroE"/>
    <property type="match status" value="1"/>
</dbReference>
<protein>
    <recommendedName>
        <fullName evidence="2 7">Shikimate dehydrogenase (NADP(+))</fullName>
        <shortName evidence="7">SDH</shortName>
        <ecNumber evidence="2 7">1.1.1.25</ecNumber>
    </recommendedName>
</protein>
<dbReference type="SUPFAM" id="SSF51735">
    <property type="entry name" value="NAD(P)-binding Rossmann-fold domains"/>
    <property type="match status" value="1"/>
</dbReference>
<name>A0A2R5HEQ3_9LACT</name>
<gene>
    <name evidence="7 10" type="primary">aroE</name>
    <name evidence="10" type="ORF">NtB2_00407</name>
</gene>
<feature type="domain" description="Shikimate dehydrogenase substrate binding N-terminal" evidence="8">
    <location>
        <begin position="12"/>
        <end position="94"/>
    </location>
</feature>
<dbReference type="GO" id="GO:0008652">
    <property type="term" value="P:amino acid biosynthetic process"/>
    <property type="evidence" value="ECO:0007669"/>
    <property type="project" value="UniProtKB-KW"/>
</dbReference>
<feature type="binding site" evidence="7">
    <location>
        <position position="67"/>
    </location>
    <ligand>
        <name>shikimate</name>
        <dbReference type="ChEBI" id="CHEBI:36208"/>
    </ligand>
</feature>
<feature type="binding site" evidence="7">
    <location>
        <position position="228"/>
    </location>
    <ligand>
        <name>shikimate</name>
        <dbReference type="ChEBI" id="CHEBI:36208"/>
    </ligand>
</feature>
<dbReference type="RefSeq" id="WP_109245283.1">
    <property type="nucleotide sequence ID" value="NZ_BFFO01000002.1"/>
</dbReference>